<dbReference type="OrthoDB" id="5979581at2759"/>
<dbReference type="CDD" id="cd00180">
    <property type="entry name" value="PKc"/>
    <property type="match status" value="1"/>
</dbReference>
<dbReference type="InterPro" id="IPR008271">
    <property type="entry name" value="Ser/Thr_kinase_AS"/>
</dbReference>
<reference evidence="3 4" key="1">
    <citation type="journal article" date="2016" name="BMC Genomics">
        <title>Comparative genomic and transcriptomic analyses of the Fuzhuan brick tea-fermentation fungus Aspergillus cristatus.</title>
        <authorList>
            <person name="Ge Y."/>
            <person name="Wang Y."/>
            <person name="Liu Y."/>
            <person name="Tan Y."/>
            <person name="Ren X."/>
            <person name="Zhang X."/>
            <person name="Hyde K.D."/>
            <person name="Liu Y."/>
            <person name="Liu Z."/>
        </authorList>
    </citation>
    <scope>NUCLEOTIDE SEQUENCE [LARGE SCALE GENOMIC DNA]</scope>
    <source>
        <strain evidence="3 4">GZAAS20.1005</strain>
    </source>
</reference>
<dbReference type="GO" id="GO:0005524">
    <property type="term" value="F:ATP binding"/>
    <property type="evidence" value="ECO:0007669"/>
    <property type="project" value="InterPro"/>
</dbReference>
<comment type="caution">
    <text evidence="3">The sequence shown here is derived from an EMBL/GenBank/DDBJ whole genome shotgun (WGS) entry which is preliminary data.</text>
</comment>
<gene>
    <name evidence="3" type="ORF">SI65_06023</name>
</gene>
<evidence type="ECO:0000313" key="3">
    <source>
        <dbReference type="EMBL" id="ODM18152.1"/>
    </source>
</evidence>
<sequence>MSHRLTPPPDTEEGPIDTPTYLIPLSKSALSSSQLQTNQKRLASTAELKNLMSGWKAAIFTAFRLAPTPETSHYTLGTANNNDIVIHTGTEDECWVNCQHCQLIPDPDRATITVSNTSRTPFTVQNINKRDAEVEILPSRAISISEGKWYLTLGQGLEFLVIVPPRNPDIHQGLLTHTGPSQNLAKAHSSDKTDPPSAPGQKHEAGEKDGRTARRTNYQRRKTREFAPATQKVNKLAHTRGNCCRQPAGGGTYVLGTEKSLRKPVAPGPVHEAPSITFSTAQSAQKITPGSNPMSRTDDGSSRRKEVIRTNDRTRVFKEEHRGIVVAAKEYRNASLDAANWENEKKILAFLKSFQNHIANLADMDMPCLTLYLDYIVGKDLSKRITPSGFSTTRDVEKHIIWKNMSDALDFIHRQGVIHHDIKPSNIIYDEQGCRAVLCDFESATIGPKLHYGGTPSYVAPDILLQIERSEPDDIWALGITMLFVSSLIPLPRHSWVIADIKEFEPETIDLMKAWLLQVQRTCLRLPKSFSLLRCMLTESRAKRITASQLSAKLTQSLCLEVS</sequence>
<accession>A0A1E3BB06</accession>
<dbReference type="SMART" id="SM00220">
    <property type="entry name" value="S_TKc"/>
    <property type="match status" value="1"/>
</dbReference>
<feature type="region of interest" description="Disordered" evidence="1">
    <location>
        <begin position="172"/>
        <end position="236"/>
    </location>
</feature>
<organism evidence="3 4">
    <name type="scientific">Aspergillus cristatus</name>
    <name type="common">Chinese Fuzhuan brick tea-fermentation fungus</name>
    <name type="synonym">Eurotium cristatum</name>
    <dbReference type="NCBI Taxonomy" id="573508"/>
    <lineage>
        <taxon>Eukaryota</taxon>
        <taxon>Fungi</taxon>
        <taxon>Dikarya</taxon>
        <taxon>Ascomycota</taxon>
        <taxon>Pezizomycotina</taxon>
        <taxon>Eurotiomycetes</taxon>
        <taxon>Eurotiomycetidae</taxon>
        <taxon>Eurotiales</taxon>
        <taxon>Aspergillaceae</taxon>
        <taxon>Aspergillus</taxon>
        <taxon>Aspergillus subgen. Aspergillus</taxon>
    </lineage>
</organism>
<evidence type="ECO:0000313" key="4">
    <source>
        <dbReference type="Proteomes" id="UP000094569"/>
    </source>
</evidence>
<feature type="compositionally biased region" description="Polar residues" evidence="1">
    <location>
        <begin position="276"/>
        <end position="295"/>
    </location>
</feature>
<dbReference type="AlphaFoldDB" id="A0A1E3BB06"/>
<feature type="region of interest" description="Disordered" evidence="1">
    <location>
        <begin position="264"/>
        <end position="306"/>
    </location>
</feature>
<dbReference type="InterPro" id="IPR000719">
    <property type="entry name" value="Prot_kinase_dom"/>
</dbReference>
<name>A0A1E3BB06_ASPCR</name>
<dbReference type="Proteomes" id="UP000094569">
    <property type="component" value="Unassembled WGS sequence"/>
</dbReference>
<feature type="compositionally biased region" description="Basic and acidic residues" evidence="1">
    <location>
        <begin position="296"/>
        <end position="306"/>
    </location>
</feature>
<dbReference type="Gene3D" id="1.10.510.10">
    <property type="entry name" value="Transferase(Phosphotransferase) domain 1"/>
    <property type="match status" value="1"/>
</dbReference>
<dbReference type="PANTHER" id="PTHR44167:SF24">
    <property type="entry name" value="SERINE_THREONINE-PROTEIN KINASE CHK2"/>
    <property type="match status" value="1"/>
</dbReference>
<dbReference type="SUPFAM" id="SSF56112">
    <property type="entry name" value="Protein kinase-like (PK-like)"/>
    <property type="match status" value="1"/>
</dbReference>
<protein>
    <recommendedName>
        <fullName evidence="2">Protein kinase domain-containing protein</fullName>
    </recommendedName>
</protein>
<dbReference type="GO" id="GO:0004672">
    <property type="term" value="F:protein kinase activity"/>
    <property type="evidence" value="ECO:0007669"/>
    <property type="project" value="InterPro"/>
</dbReference>
<dbReference type="PROSITE" id="PS00108">
    <property type="entry name" value="PROTEIN_KINASE_ST"/>
    <property type="match status" value="1"/>
</dbReference>
<feature type="compositionally biased region" description="Basic and acidic residues" evidence="1">
    <location>
        <begin position="201"/>
        <end position="212"/>
    </location>
</feature>
<dbReference type="VEuPathDB" id="FungiDB:SI65_06023"/>
<dbReference type="PANTHER" id="PTHR44167">
    <property type="entry name" value="OVARIAN-SPECIFIC SERINE/THREONINE-PROTEIN KINASE LOK-RELATED"/>
    <property type="match status" value="1"/>
</dbReference>
<keyword evidence="4" id="KW-1185">Reference proteome</keyword>
<evidence type="ECO:0000256" key="1">
    <source>
        <dbReference type="SAM" id="MobiDB-lite"/>
    </source>
</evidence>
<feature type="compositionally biased region" description="Basic residues" evidence="1">
    <location>
        <begin position="213"/>
        <end position="223"/>
    </location>
</feature>
<dbReference type="EMBL" id="JXNT01000006">
    <property type="protein sequence ID" value="ODM18152.1"/>
    <property type="molecule type" value="Genomic_DNA"/>
</dbReference>
<proteinExistence type="predicted"/>
<evidence type="ECO:0000259" key="2">
    <source>
        <dbReference type="PROSITE" id="PS50011"/>
    </source>
</evidence>
<dbReference type="Pfam" id="PF00069">
    <property type="entry name" value="Pkinase"/>
    <property type="match status" value="1"/>
</dbReference>
<dbReference type="PROSITE" id="PS50011">
    <property type="entry name" value="PROTEIN_KINASE_DOM"/>
    <property type="match status" value="1"/>
</dbReference>
<dbReference type="STRING" id="573508.A0A1E3BB06"/>
<feature type="domain" description="Protein kinase" evidence="2">
    <location>
        <begin position="302"/>
        <end position="558"/>
    </location>
</feature>
<dbReference type="InterPro" id="IPR011009">
    <property type="entry name" value="Kinase-like_dom_sf"/>
</dbReference>